<dbReference type="EMBL" id="SWCJ01000006">
    <property type="protein sequence ID" value="TKB54946.1"/>
    <property type="molecule type" value="Genomic_DNA"/>
</dbReference>
<evidence type="ECO:0000256" key="5">
    <source>
        <dbReference type="ARBA" id="ARBA00022692"/>
    </source>
</evidence>
<dbReference type="OrthoDB" id="2489132at2"/>
<comment type="caution">
    <text evidence="14">The sequence shown here is derived from an EMBL/GenBank/DDBJ whole genome shotgun (WGS) entry which is preliminary data.</text>
</comment>
<evidence type="ECO:0000313" key="14">
    <source>
        <dbReference type="EMBL" id="TKB54946.1"/>
    </source>
</evidence>
<dbReference type="PROSITE" id="PS50111">
    <property type="entry name" value="CHEMOTAXIS_TRANSDUC_2"/>
    <property type="match status" value="1"/>
</dbReference>
<evidence type="ECO:0000256" key="10">
    <source>
        <dbReference type="PROSITE-ProRule" id="PRU00284"/>
    </source>
</evidence>
<keyword evidence="8 10" id="KW-0807">Transducer</keyword>
<dbReference type="AlphaFoldDB" id="A0A4U1BN47"/>
<dbReference type="CDD" id="cd06225">
    <property type="entry name" value="HAMP"/>
    <property type="match status" value="1"/>
</dbReference>
<dbReference type="Pfam" id="PF00672">
    <property type="entry name" value="HAMP"/>
    <property type="match status" value="1"/>
</dbReference>
<comment type="subcellular location">
    <subcellularLocation>
        <location evidence="1">Cell membrane</location>
        <topology evidence="1">Multi-pass membrane protein</topology>
    </subcellularLocation>
</comment>
<evidence type="ECO:0000313" key="15">
    <source>
        <dbReference type="Proteomes" id="UP000305675"/>
    </source>
</evidence>
<evidence type="ECO:0000256" key="11">
    <source>
        <dbReference type="SAM" id="Phobius"/>
    </source>
</evidence>
<evidence type="ECO:0000259" key="13">
    <source>
        <dbReference type="PROSITE" id="PS50885"/>
    </source>
</evidence>
<dbReference type="InterPro" id="IPR004089">
    <property type="entry name" value="MCPsignal_dom"/>
</dbReference>
<organism evidence="14 15">
    <name type="scientific">Ferrimonas aestuarii</name>
    <dbReference type="NCBI Taxonomy" id="2569539"/>
    <lineage>
        <taxon>Bacteria</taxon>
        <taxon>Pseudomonadati</taxon>
        <taxon>Pseudomonadota</taxon>
        <taxon>Gammaproteobacteria</taxon>
        <taxon>Alteromonadales</taxon>
        <taxon>Ferrimonadaceae</taxon>
        <taxon>Ferrimonas</taxon>
    </lineage>
</organism>
<evidence type="ECO:0000256" key="9">
    <source>
        <dbReference type="ARBA" id="ARBA00029447"/>
    </source>
</evidence>
<keyword evidence="3" id="KW-0488">Methylation</keyword>
<proteinExistence type="inferred from homology"/>
<keyword evidence="7 11" id="KW-0472">Membrane</keyword>
<dbReference type="Proteomes" id="UP000305675">
    <property type="component" value="Unassembled WGS sequence"/>
</dbReference>
<keyword evidence="5 11" id="KW-0812">Transmembrane</keyword>
<dbReference type="SMART" id="SM00304">
    <property type="entry name" value="HAMP"/>
    <property type="match status" value="1"/>
</dbReference>
<evidence type="ECO:0000256" key="8">
    <source>
        <dbReference type="ARBA" id="ARBA00023224"/>
    </source>
</evidence>
<accession>A0A4U1BN47</accession>
<dbReference type="GO" id="GO:0005886">
    <property type="term" value="C:plasma membrane"/>
    <property type="evidence" value="ECO:0007669"/>
    <property type="project" value="UniProtKB-SubCell"/>
</dbReference>
<dbReference type="InterPro" id="IPR003660">
    <property type="entry name" value="HAMP_dom"/>
</dbReference>
<protein>
    <submittedName>
        <fullName evidence="14">Methyl-accepting chemotaxis protein</fullName>
    </submittedName>
</protein>
<dbReference type="GO" id="GO:0007165">
    <property type="term" value="P:signal transduction"/>
    <property type="evidence" value="ECO:0007669"/>
    <property type="project" value="UniProtKB-KW"/>
</dbReference>
<evidence type="ECO:0000259" key="12">
    <source>
        <dbReference type="PROSITE" id="PS50111"/>
    </source>
</evidence>
<evidence type="ECO:0000256" key="1">
    <source>
        <dbReference type="ARBA" id="ARBA00004651"/>
    </source>
</evidence>
<dbReference type="CDD" id="cd12912">
    <property type="entry name" value="PDC2_MCP_like"/>
    <property type="match status" value="1"/>
</dbReference>
<dbReference type="Gene3D" id="3.30.450.20">
    <property type="entry name" value="PAS domain"/>
    <property type="match status" value="1"/>
</dbReference>
<dbReference type="FunFam" id="1.10.287.950:FF:000001">
    <property type="entry name" value="Methyl-accepting chemotaxis sensory transducer"/>
    <property type="match status" value="1"/>
</dbReference>
<dbReference type="CDD" id="cd11386">
    <property type="entry name" value="MCP_signal"/>
    <property type="match status" value="1"/>
</dbReference>
<evidence type="ECO:0000256" key="6">
    <source>
        <dbReference type="ARBA" id="ARBA00022989"/>
    </source>
</evidence>
<comment type="similarity">
    <text evidence="9">Belongs to the methyl-accepting chemotaxis (MCP) protein family.</text>
</comment>
<evidence type="ECO:0000256" key="2">
    <source>
        <dbReference type="ARBA" id="ARBA00022475"/>
    </source>
</evidence>
<name>A0A4U1BN47_9GAMM</name>
<feature type="transmembrane region" description="Helical" evidence="11">
    <location>
        <begin position="287"/>
        <end position="306"/>
    </location>
</feature>
<evidence type="ECO:0000256" key="4">
    <source>
        <dbReference type="ARBA" id="ARBA00022500"/>
    </source>
</evidence>
<dbReference type="PANTHER" id="PTHR32089:SF39">
    <property type="entry name" value="METHYL-ACCEPTING CHEMOTAXIS PROTEIN HLYB"/>
    <property type="match status" value="1"/>
</dbReference>
<reference evidence="14 15" key="1">
    <citation type="submission" date="2019-04" db="EMBL/GenBank/DDBJ databases">
        <authorList>
            <person name="Hwang J.C."/>
        </authorList>
    </citation>
    <scope>NUCLEOTIDE SEQUENCE [LARGE SCALE GENOMIC DNA]</scope>
    <source>
        <strain evidence="14 15">IMCC35002</strain>
    </source>
</reference>
<dbReference type="Pfam" id="PF00015">
    <property type="entry name" value="MCPsignal"/>
    <property type="match status" value="1"/>
</dbReference>
<evidence type="ECO:0000256" key="7">
    <source>
        <dbReference type="ARBA" id="ARBA00023136"/>
    </source>
</evidence>
<feature type="transmembrane region" description="Helical" evidence="11">
    <location>
        <begin position="13"/>
        <end position="34"/>
    </location>
</feature>
<feature type="domain" description="Methyl-accepting transducer" evidence="12">
    <location>
        <begin position="366"/>
        <end position="602"/>
    </location>
</feature>
<sequence>MQSLNNWSINTKLVTGTTFAVLLSTILIGLIAQWQIKTVLTHRHVDVEMPTMLTKISNQIDYEVHTLLEAAEQVANSPFVREEIQPQNINENTESRLVAHLNAIRDQYDLNDASVANRDTAYYWNQNGFLRELNHSQDSWFFNFIGSNQPTMVSMFQEANGEVKMFANFQSTSKGTLSGLSKSMDDMVSLLNGFKIEETGYVFLADAQGIIKIHKHTDKNGSSLQNLYGNDVNQLLNKSSFNLIRTQVNGEEVFVSSSYIKSMDWFLIGVAPVDEVFAELNSIMQKIMITTLIIAAVFILVSMGFAKTISQPIRAIAERFQNLGEANGDLAQRIDVNGNDEIAQLARGFNNFIAKIHQSMIEVAAASQELHNAAEGVSTKANTTHSNSQIQRDQTVQVVASINEMGQTISEIASNAATAADTANQASMESGNGQTVVTQSKEAITRLAMDLENTTAVVEQLASGTQEIGSILEVIRSISEQTNLLALNAAIEAARAGEQGRGFAVVADEVRSLASRTAGSTEEIQKMINRLQDDAQQAVAAMDAGKTISQEGVTRSDEAVEVLAQISQHIVEITDRNNHVATATEEQSTVVYTINQNIEEINSVNTQTTETASELATASQELQSLSVRLGHLVGGFKL</sequence>
<gene>
    <name evidence="14" type="ORF">FCL42_10280</name>
</gene>
<dbReference type="SMART" id="SM00283">
    <property type="entry name" value="MA"/>
    <property type="match status" value="1"/>
</dbReference>
<dbReference type="SUPFAM" id="SSF58104">
    <property type="entry name" value="Methyl-accepting chemotaxis protein (MCP) signaling domain"/>
    <property type="match status" value="1"/>
</dbReference>
<dbReference type="RefSeq" id="WP_136863332.1">
    <property type="nucleotide sequence ID" value="NZ_SWCJ01000006.1"/>
</dbReference>
<keyword evidence="4" id="KW-0145">Chemotaxis</keyword>
<dbReference type="GO" id="GO:0006935">
    <property type="term" value="P:chemotaxis"/>
    <property type="evidence" value="ECO:0007669"/>
    <property type="project" value="UniProtKB-KW"/>
</dbReference>
<keyword evidence="2" id="KW-1003">Cell membrane</keyword>
<dbReference type="PROSITE" id="PS50885">
    <property type="entry name" value="HAMP"/>
    <property type="match status" value="1"/>
</dbReference>
<keyword evidence="15" id="KW-1185">Reference proteome</keyword>
<evidence type="ECO:0000256" key="3">
    <source>
        <dbReference type="ARBA" id="ARBA00022481"/>
    </source>
</evidence>
<dbReference type="Gene3D" id="1.10.287.950">
    <property type="entry name" value="Methyl-accepting chemotaxis protein"/>
    <property type="match status" value="1"/>
</dbReference>
<feature type="domain" description="HAMP" evidence="13">
    <location>
        <begin position="307"/>
        <end position="361"/>
    </location>
</feature>
<dbReference type="PANTHER" id="PTHR32089">
    <property type="entry name" value="METHYL-ACCEPTING CHEMOTAXIS PROTEIN MCPB"/>
    <property type="match status" value="1"/>
</dbReference>
<keyword evidence="6 11" id="KW-1133">Transmembrane helix</keyword>